<comment type="caution">
    <text evidence="9">The sequence shown here is derived from an EMBL/GenBank/DDBJ whole genome shotgun (WGS) entry which is preliminary data.</text>
</comment>
<gene>
    <name evidence="9" type="ORF">LCY76_00280</name>
</gene>
<accession>A0A9X1X6N8</accession>
<sequence length="94" mass="10481">MKSTGIVRKVDELGRVVIPIELRRTLGIAEKDALEIYVDDDRIILKKYKPNMTCAVTGEVSDDNYSLAGGKIILSPEGAQEIMNELQKQFQATK</sequence>
<dbReference type="Proteomes" id="UP001139011">
    <property type="component" value="Unassembled WGS sequence"/>
</dbReference>
<keyword evidence="4 7" id="KW-0238">DNA-binding</keyword>
<dbReference type="InterPro" id="IPR052731">
    <property type="entry name" value="B_subtilis_Trans_State_Reg"/>
</dbReference>
<evidence type="ECO:0000259" key="8">
    <source>
        <dbReference type="PROSITE" id="PS51740"/>
    </source>
</evidence>
<keyword evidence="5" id="KW-0010">Activator</keyword>
<reference evidence="9" key="1">
    <citation type="submission" date="2021-09" db="EMBL/GenBank/DDBJ databases">
        <title>Genome analysis of Fictibacillus sp. KIGAM418 isolated from marine sediment.</title>
        <authorList>
            <person name="Seo M.-J."/>
            <person name="Cho E.-S."/>
            <person name="Hwang C.Y."/>
        </authorList>
    </citation>
    <scope>NUCLEOTIDE SEQUENCE</scope>
    <source>
        <strain evidence="9">KIGAM418</strain>
    </source>
</reference>
<evidence type="ECO:0000256" key="2">
    <source>
        <dbReference type="ARBA" id="ARBA00022969"/>
    </source>
</evidence>
<keyword evidence="10" id="KW-1185">Reference proteome</keyword>
<protein>
    <submittedName>
        <fullName evidence="9">AbrB/MazE/SpoVT family DNA-binding domain-containing protein</fullName>
    </submittedName>
</protein>
<dbReference type="Gene3D" id="2.10.260.10">
    <property type="match status" value="1"/>
</dbReference>
<dbReference type="AlphaFoldDB" id="A0A9X1X6N8"/>
<dbReference type="PROSITE" id="PS51740">
    <property type="entry name" value="SPOVT_ABRB"/>
    <property type="match status" value="1"/>
</dbReference>
<evidence type="ECO:0000256" key="3">
    <source>
        <dbReference type="ARBA" id="ARBA00023015"/>
    </source>
</evidence>
<name>A0A9X1X6N8_9BACL</name>
<dbReference type="PANTHER" id="PTHR36432">
    <property type="match status" value="1"/>
</dbReference>
<dbReference type="InterPro" id="IPR007159">
    <property type="entry name" value="SpoVT-AbrB_dom"/>
</dbReference>
<keyword evidence="2" id="KW-0749">Sporulation</keyword>
<evidence type="ECO:0000256" key="5">
    <source>
        <dbReference type="ARBA" id="ARBA00023159"/>
    </source>
</evidence>
<keyword evidence="6" id="KW-0804">Transcription</keyword>
<dbReference type="InterPro" id="IPR040678">
    <property type="entry name" value="AbrB_C"/>
</dbReference>
<keyword evidence="1" id="KW-0678">Repressor</keyword>
<dbReference type="Pfam" id="PF18277">
    <property type="entry name" value="AbrB_C"/>
    <property type="match status" value="1"/>
</dbReference>
<keyword evidence="3" id="KW-0805">Transcription regulation</keyword>
<organism evidence="9 10">
    <name type="scientific">Fictibacillus marinisediminis</name>
    <dbReference type="NCBI Taxonomy" id="2878389"/>
    <lineage>
        <taxon>Bacteria</taxon>
        <taxon>Bacillati</taxon>
        <taxon>Bacillota</taxon>
        <taxon>Bacilli</taxon>
        <taxon>Bacillales</taxon>
        <taxon>Fictibacillaceae</taxon>
        <taxon>Fictibacillus</taxon>
    </lineage>
</organism>
<dbReference type="PANTHER" id="PTHR36432:SF4">
    <property type="entry name" value="TRANSITION STATE REGULATOR ABH-RELATED"/>
    <property type="match status" value="1"/>
</dbReference>
<evidence type="ECO:0000313" key="9">
    <source>
        <dbReference type="EMBL" id="MCK6255112.1"/>
    </source>
</evidence>
<dbReference type="FunFam" id="2.10.260.10:FF:000001">
    <property type="entry name" value="Stage V sporulation protein T"/>
    <property type="match status" value="1"/>
</dbReference>
<evidence type="ECO:0000256" key="6">
    <source>
        <dbReference type="ARBA" id="ARBA00023163"/>
    </source>
</evidence>
<evidence type="ECO:0000256" key="1">
    <source>
        <dbReference type="ARBA" id="ARBA00022491"/>
    </source>
</evidence>
<evidence type="ECO:0000256" key="7">
    <source>
        <dbReference type="PROSITE-ProRule" id="PRU01076"/>
    </source>
</evidence>
<proteinExistence type="predicted"/>
<dbReference type="GO" id="GO:0042802">
    <property type="term" value="F:identical protein binding"/>
    <property type="evidence" value="ECO:0007669"/>
    <property type="project" value="UniProtKB-ARBA"/>
</dbReference>
<dbReference type="Pfam" id="PF04014">
    <property type="entry name" value="MazE_antitoxin"/>
    <property type="match status" value="1"/>
</dbReference>
<dbReference type="EMBL" id="JAIWJX010000002">
    <property type="protein sequence ID" value="MCK6255112.1"/>
    <property type="molecule type" value="Genomic_DNA"/>
</dbReference>
<dbReference type="NCBIfam" id="TIGR01439">
    <property type="entry name" value="lp_hng_hel_AbrB"/>
    <property type="match status" value="1"/>
</dbReference>
<dbReference type="SMART" id="SM00966">
    <property type="entry name" value="SpoVT_AbrB"/>
    <property type="match status" value="1"/>
</dbReference>
<dbReference type="GO" id="GO:0030435">
    <property type="term" value="P:sporulation resulting in formation of a cellular spore"/>
    <property type="evidence" value="ECO:0007669"/>
    <property type="project" value="UniProtKB-KW"/>
</dbReference>
<evidence type="ECO:0000313" key="10">
    <source>
        <dbReference type="Proteomes" id="UP001139011"/>
    </source>
</evidence>
<dbReference type="GO" id="GO:0003677">
    <property type="term" value="F:DNA binding"/>
    <property type="evidence" value="ECO:0007669"/>
    <property type="project" value="UniProtKB-UniRule"/>
</dbReference>
<dbReference type="SUPFAM" id="SSF89447">
    <property type="entry name" value="AbrB/MazE/MraZ-like"/>
    <property type="match status" value="1"/>
</dbReference>
<feature type="domain" description="SpoVT-AbrB" evidence="8">
    <location>
        <begin position="5"/>
        <end position="50"/>
    </location>
</feature>
<dbReference type="RefSeq" id="WP_248251028.1">
    <property type="nucleotide sequence ID" value="NZ_JAIWJX010000002.1"/>
</dbReference>
<dbReference type="InterPro" id="IPR037914">
    <property type="entry name" value="SpoVT-AbrB_sf"/>
</dbReference>
<evidence type="ECO:0000256" key="4">
    <source>
        <dbReference type="ARBA" id="ARBA00023125"/>
    </source>
</evidence>